<dbReference type="NCBIfam" id="NF000594">
    <property type="entry name" value="PRK00015.1-1"/>
    <property type="match status" value="1"/>
</dbReference>
<protein>
    <recommendedName>
        <fullName evidence="7 14">Ribonuclease HII</fullName>
        <shortName evidence="14">RNase HII</shortName>
        <ecNumber evidence="6 14">3.1.26.4</ecNumber>
    </recommendedName>
</protein>
<evidence type="ECO:0000256" key="12">
    <source>
        <dbReference type="ARBA" id="ARBA00022801"/>
    </source>
</evidence>
<evidence type="ECO:0000256" key="7">
    <source>
        <dbReference type="ARBA" id="ARBA00019179"/>
    </source>
</evidence>
<dbReference type="GO" id="GO:0005737">
    <property type="term" value="C:cytoplasm"/>
    <property type="evidence" value="ECO:0007669"/>
    <property type="project" value="UniProtKB-SubCell"/>
</dbReference>
<comment type="caution">
    <text evidence="19">The sequence shown here is derived from an EMBL/GenBank/DDBJ whole genome shotgun (WGS) entry which is preliminary data.</text>
</comment>
<feature type="domain" description="RNase H type-2" evidence="18">
    <location>
        <begin position="28"/>
        <end position="218"/>
    </location>
</feature>
<evidence type="ECO:0000256" key="6">
    <source>
        <dbReference type="ARBA" id="ARBA00012180"/>
    </source>
</evidence>
<keyword evidence="13 14" id="KW-0464">Manganese</keyword>
<organism evidence="19 20">
    <name type="scientific">Candidatus Akkermansia intestinigallinarum</name>
    <dbReference type="NCBI Taxonomy" id="2838431"/>
    <lineage>
        <taxon>Bacteria</taxon>
        <taxon>Pseudomonadati</taxon>
        <taxon>Verrucomicrobiota</taxon>
        <taxon>Verrucomicrobiia</taxon>
        <taxon>Verrucomicrobiales</taxon>
        <taxon>Akkermansiaceae</taxon>
        <taxon>Akkermansia</taxon>
    </lineage>
</organism>
<dbReference type="InterPro" id="IPR001352">
    <property type="entry name" value="RNase_HII/HIII"/>
</dbReference>
<dbReference type="CDD" id="cd07182">
    <property type="entry name" value="RNase_HII_bacteria_HII_like"/>
    <property type="match status" value="1"/>
</dbReference>
<evidence type="ECO:0000256" key="2">
    <source>
        <dbReference type="ARBA" id="ARBA00001946"/>
    </source>
</evidence>
<dbReference type="GO" id="GO:0030145">
    <property type="term" value="F:manganese ion binding"/>
    <property type="evidence" value="ECO:0007669"/>
    <property type="project" value="UniProtKB-UniRule"/>
</dbReference>
<reference evidence="19" key="2">
    <citation type="submission" date="2021-04" db="EMBL/GenBank/DDBJ databases">
        <authorList>
            <person name="Gilroy R."/>
        </authorList>
    </citation>
    <scope>NUCLEOTIDE SEQUENCE</scope>
    <source>
        <strain evidence="19">14975</strain>
    </source>
</reference>
<dbReference type="GO" id="GO:0004523">
    <property type="term" value="F:RNA-DNA hybrid ribonuclease activity"/>
    <property type="evidence" value="ECO:0007669"/>
    <property type="project" value="UniProtKB-UniRule"/>
</dbReference>
<comment type="catalytic activity">
    <reaction evidence="1 14 15 16">
        <text>Endonucleolytic cleavage to 5'-phosphomonoester.</text>
        <dbReference type="EC" id="3.1.26.4"/>
    </reaction>
</comment>
<keyword evidence="11 14" id="KW-0255">Endonuclease</keyword>
<evidence type="ECO:0000259" key="18">
    <source>
        <dbReference type="PROSITE" id="PS51975"/>
    </source>
</evidence>
<comment type="function">
    <text evidence="3 14 16">Endonuclease that specifically degrades the RNA of RNA-DNA hybrids.</text>
</comment>
<feature type="compositionally biased region" description="Gly residues" evidence="17">
    <location>
        <begin position="1"/>
        <end position="12"/>
    </location>
</feature>
<keyword evidence="8 14" id="KW-0963">Cytoplasm</keyword>
<evidence type="ECO:0000313" key="20">
    <source>
        <dbReference type="Proteomes" id="UP000823964"/>
    </source>
</evidence>
<dbReference type="PROSITE" id="PS51975">
    <property type="entry name" value="RNASE_H_2"/>
    <property type="match status" value="1"/>
</dbReference>
<evidence type="ECO:0000256" key="16">
    <source>
        <dbReference type="RuleBase" id="RU003515"/>
    </source>
</evidence>
<dbReference type="PANTHER" id="PTHR10954:SF18">
    <property type="entry name" value="RIBONUCLEASE HII"/>
    <property type="match status" value="1"/>
</dbReference>
<feature type="binding site" evidence="14 15">
    <location>
        <position position="34"/>
    </location>
    <ligand>
        <name>a divalent metal cation</name>
        <dbReference type="ChEBI" id="CHEBI:60240"/>
    </ligand>
</feature>
<name>A0A9D1V9J8_9BACT</name>
<evidence type="ECO:0000256" key="17">
    <source>
        <dbReference type="SAM" id="MobiDB-lite"/>
    </source>
</evidence>
<dbReference type="EC" id="3.1.26.4" evidence="6 14"/>
<dbReference type="GO" id="GO:0032299">
    <property type="term" value="C:ribonuclease H2 complex"/>
    <property type="evidence" value="ECO:0007669"/>
    <property type="project" value="TreeGrafter"/>
</dbReference>
<dbReference type="Proteomes" id="UP000823964">
    <property type="component" value="Unassembled WGS sequence"/>
</dbReference>
<comment type="subcellular location">
    <subcellularLocation>
        <location evidence="4 14">Cytoplasm</location>
    </subcellularLocation>
</comment>
<evidence type="ECO:0000256" key="10">
    <source>
        <dbReference type="ARBA" id="ARBA00022723"/>
    </source>
</evidence>
<evidence type="ECO:0000256" key="13">
    <source>
        <dbReference type="ARBA" id="ARBA00023211"/>
    </source>
</evidence>
<comment type="similarity">
    <text evidence="5 14 16">Belongs to the RNase HII family.</text>
</comment>
<dbReference type="GO" id="GO:0043137">
    <property type="term" value="P:DNA replication, removal of RNA primer"/>
    <property type="evidence" value="ECO:0007669"/>
    <property type="project" value="TreeGrafter"/>
</dbReference>
<keyword evidence="12 14" id="KW-0378">Hydrolase</keyword>
<dbReference type="InterPro" id="IPR036397">
    <property type="entry name" value="RNaseH_sf"/>
</dbReference>
<evidence type="ECO:0000256" key="9">
    <source>
        <dbReference type="ARBA" id="ARBA00022722"/>
    </source>
</evidence>
<dbReference type="Pfam" id="PF01351">
    <property type="entry name" value="RNase_HII"/>
    <property type="match status" value="1"/>
</dbReference>
<keyword evidence="10 14" id="KW-0479">Metal-binding</keyword>
<evidence type="ECO:0000256" key="14">
    <source>
        <dbReference type="HAMAP-Rule" id="MF_00052"/>
    </source>
</evidence>
<evidence type="ECO:0000256" key="5">
    <source>
        <dbReference type="ARBA" id="ARBA00007383"/>
    </source>
</evidence>
<dbReference type="InterPro" id="IPR022898">
    <property type="entry name" value="RNase_HII"/>
</dbReference>
<dbReference type="Gene3D" id="3.30.420.10">
    <property type="entry name" value="Ribonuclease H-like superfamily/Ribonuclease H"/>
    <property type="match status" value="1"/>
</dbReference>
<evidence type="ECO:0000256" key="4">
    <source>
        <dbReference type="ARBA" id="ARBA00004496"/>
    </source>
</evidence>
<reference evidence="19" key="1">
    <citation type="journal article" date="2021" name="PeerJ">
        <title>Extensive microbial diversity within the chicken gut microbiome revealed by metagenomics and culture.</title>
        <authorList>
            <person name="Gilroy R."/>
            <person name="Ravi A."/>
            <person name="Getino M."/>
            <person name="Pursley I."/>
            <person name="Horton D.L."/>
            <person name="Alikhan N.F."/>
            <person name="Baker D."/>
            <person name="Gharbi K."/>
            <person name="Hall N."/>
            <person name="Watson M."/>
            <person name="Adriaenssens E.M."/>
            <person name="Foster-Nyarko E."/>
            <person name="Jarju S."/>
            <person name="Secka A."/>
            <person name="Antonio M."/>
            <person name="Oren A."/>
            <person name="Chaudhuri R.R."/>
            <person name="La Ragione R."/>
            <person name="Hildebrand F."/>
            <person name="Pallen M.J."/>
        </authorList>
    </citation>
    <scope>NUCLEOTIDE SEQUENCE</scope>
    <source>
        <strain evidence="19">14975</strain>
    </source>
</reference>
<evidence type="ECO:0000256" key="8">
    <source>
        <dbReference type="ARBA" id="ARBA00022490"/>
    </source>
</evidence>
<comment type="cofactor">
    <cofactor evidence="14 15">
        <name>Mn(2+)</name>
        <dbReference type="ChEBI" id="CHEBI:29035"/>
    </cofactor>
    <cofactor evidence="14 15">
        <name>Mg(2+)</name>
        <dbReference type="ChEBI" id="CHEBI:18420"/>
    </cofactor>
    <text evidence="14 15">Manganese or magnesium. Binds 1 divalent metal ion per monomer in the absence of substrate. May bind a second metal ion after substrate binding.</text>
</comment>
<dbReference type="EMBL" id="DXFQ01000006">
    <property type="protein sequence ID" value="HIX19018.1"/>
    <property type="molecule type" value="Genomic_DNA"/>
</dbReference>
<evidence type="ECO:0000256" key="11">
    <source>
        <dbReference type="ARBA" id="ARBA00022759"/>
    </source>
</evidence>
<evidence type="ECO:0000313" key="19">
    <source>
        <dbReference type="EMBL" id="HIX19018.1"/>
    </source>
</evidence>
<feature type="region of interest" description="Disordered" evidence="17">
    <location>
        <begin position="1"/>
        <end position="21"/>
    </location>
</feature>
<evidence type="ECO:0000256" key="15">
    <source>
        <dbReference type="PROSITE-ProRule" id="PRU01319"/>
    </source>
</evidence>
<dbReference type="FunFam" id="3.30.420.10:FF:000006">
    <property type="entry name" value="Ribonuclease HII"/>
    <property type="match status" value="1"/>
</dbReference>
<evidence type="ECO:0000256" key="3">
    <source>
        <dbReference type="ARBA" id="ARBA00004065"/>
    </source>
</evidence>
<dbReference type="HAMAP" id="MF_00052_B">
    <property type="entry name" value="RNase_HII_B"/>
    <property type="match status" value="1"/>
</dbReference>
<keyword evidence="9 14" id="KW-0540">Nuclease</keyword>
<dbReference type="AlphaFoldDB" id="A0A9D1V9J8"/>
<gene>
    <name evidence="14" type="primary">rnhB</name>
    <name evidence="19" type="ORF">H9862_00270</name>
</gene>
<accession>A0A9D1V9J8</accession>
<dbReference type="NCBIfam" id="NF000595">
    <property type="entry name" value="PRK00015.1-3"/>
    <property type="match status" value="1"/>
</dbReference>
<evidence type="ECO:0000256" key="1">
    <source>
        <dbReference type="ARBA" id="ARBA00000077"/>
    </source>
</evidence>
<dbReference type="PANTHER" id="PTHR10954">
    <property type="entry name" value="RIBONUCLEASE H2 SUBUNIT A"/>
    <property type="match status" value="1"/>
</dbReference>
<sequence>MRGDAAAGGTGSGPDRQAEREARAAGYARICGIDEAGRGPLAGPVVAAAVILPEDFELPGLNDSKKLSAKRREVLFEALMGDDRVQKSVAEASVEEIDRLNILRATHLAMRRAAEGLNPRPDFCLIDGLAVPGFPLPSRNMVKGDARCLCIAAASILAKVSRDHLMQQLDREFPMYGFARHAGYGTAAHLKALREYGVSPHHRRSFAPVAQMALPLEF</sequence>
<dbReference type="GO" id="GO:0006298">
    <property type="term" value="P:mismatch repair"/>
    <property type="evidence" value="ECO:0007669"/>
    <property type="project" value="TreeGrafter"/>
</dbReference>
<feature type="binding site" evidence="14 15">
    <location>
        <position position="35"/>
    </location>
    <ligand>
        <name>a divalent metal cation</name>
        <dbReference type="ChEBI" id="CHEBI:60240"/>
    </ligand>
</feature>
<proteinExistence type="inferred from homology"/>
<dbReference type="SUPFAM" id="SSF53098">
    <property type="entry name" value="Ribonuclease H-like"/>
    <property type="match status" value="1"/>
</dbReference>
<dbReference type="InterPro" id="IPR024567">
    <property type="entry name" value="RNase_HII/HIII_dom"/>
</dbReference>
<dbReference type="InterPro" id="IPR012337">
    <property type="entry name" value="RNaseH-like_sf"/>
</dbReference>
<dbReference type="GO" id="GO:0003723">
    <property type="term" value="F:RNA binding"/>
    <property type="evidence" value="ECO:0007669"/>
    <property type="project" value="UniProtKB-UniRule"/>
</dbReference>
<feature type="binding site" evidence="14 15">
    <location>
        <position position="127"/>
    </location>
    <ligand>
        <name>a divalent metal cation</name>
        <dbReference type="ChEBI" id="CHEBI:60240"/>
    </ligand>
</feature>
<comment type="cofactor">
    <cofactor evidence="2">
        <name>Mg(2+)</name>
        <dbReference type="ChEBI" id="CHEBI:18420"/>
    </cofactor>
</comment>